<dbReference type="OrthoDB" id="108589at2759"/>
<feature type="region of interest" description="Disordered" evidence="1">
    <location>
        <begin position="1"/>
        <end position="38"/>
    </location>
</feature>
<protein>
    <submittedName>
        <fullName evidence="2">Unnamed protein product</fullName>
    </submittedName>
</protein>
<reference evidence="2" key="1">
    <citation type="submission" date="2023-04" db="EMBL/GenBank/DDBJ databases">
        <title>Phytophthora fragariaefolia NBRC 109709.</title>
        <authorList>
            <person name="Ichikawa N."/>
            <person name="Sato H."/>
            <person name="Tonouchi N."/>
        </authorList>
    </citation>
    <scope>NUCLEOTIDE SEQUENCE</scope>
    <source>
        <strain evidence="2">NBRC 109709</strain>
    </source>
</reference>
<evidence type="ECO:0000256" key="1">
    <source>
        <dbReference type="SAM" id="MobiDB-lite"/>
    </source>
</evidence>
<dbReference type="EMBL" id="BSXT01005561">
    <property type="protein sequence ID" value="GMF60890.1"/>
    <property type="molecule type" value="Genomic_DNA"/>
</dbReference>
<evidence type="ECO:0000313" key="2">
    <source>
        <dbReference type="EMBL" id="GMF60890.1"/>
    </source>
</evidence>
<organism evidence="2 3">
    <name type="scientific">Phytophthora fragariaefolia</name>
    <dbReference type="NCBI Taxonomy" id="1490495"/>
    <lineage>
        <taxon>Eukaryota</taxon>
        <taxon>Sar</taxon>
        <taxon>Stramenopiles</taxon>
        <taxon>Oomycota</taxon>
        <taxon>Peronosporomycetes</taxon>
        <taxon>Peronosporales</taxon>
        <taxon>Peronosporaceae</taxon>
        <taxon>Phytophthora</taxon>
    </lineage>
</organism>
<name>A0A9W6YF17_9STRA</name>
<accession>A0A9W6YF17</accession>
<gene>
    <name evidence="2" type="ORF">Pfra01_002647500</name>
</gene>
<proteinExistence type="predicted"/>
<evidence type="ECO:0000313" key="3">
    <source>
        <dbReference type="Proteomes" id="UP001165121"/>
    </source>
</evidence>
<feature type="compositionally biased region" description="Polar residues" evidence="1">
    <location>
        <begin position="8"/>
        <end position="19"/>
    </location>
</feature>
<dbReference type="AlphaFoldDB" id="A0A9W6YF17"/>
<dbReference type="Proteomes" id="UP001165121">
    <property type="component" value="Unassembled WGS sequence"/>
</dbReference>
<sequence>MKIVRSYMLSSDHTASGPSLQEDVPSGSTTEATPKARDSNLEIRLQSQLQQLESRTTEQVTNRLQEFWHDIEGELQRQRSLQQPEMEQFEKEYQADIRHWNEAAGDFNAECIALATQGGVVSFQRLRKSIPGLGIPLPQSPAPHDSIPELAVGTRIPAEFFPSNAKDLESWTLEQISALSVLLNDTLGITAADSVAKCRLRVQRYLANY</sequence>
<keyword evidence="3" id="KW-1185">Reference proteome</keyword>
<comment type="caution">
    <text evidence="2">The sequence shown here is derived from an EMBL/GenBank/DDBJ whole genome shotgun (WGS) entry which is preliminary data.</text>
</comment>